<protein>
    <submittedName>
        <fullName evidence="1">Uncharacterized protein</fullName>
    </submittedName>
</protein>
<dbReference type="AlphaFoldDB" id="A0A5B8W790"/>
<proteinExistence type="predicted"/>
<keyword evidence="2" id="KW-1185">Reference proteome</keyword>
<organism evidence="1 2">
    <name type="scientific">Mucilaginibacter ginsenosidivorax</name>
    <dbReference type="NCBI Taxonomy" id="862126"/>
    <lineage>
        <taxon>Bacteria</taxon>
        <taxon>Pseudomonadati</taxon>
        <taxon>Bacteroidota</taxon>
        <taxon>Sphingobacteriia</taxon>
        <taxon>Sphingobacteriales</taxon>
        <taxon>Sphingobacteriaceae</taxon>
        <taxon>Mucilaginibacter</taxon>
    </lineage>
</organism>
<dbReference type="Pfam" id="PF26622">
    <property type="entry name" value="DUF8199"/>
    <property type="match status" value="1"/>
</dbReference>
<accession>A0A5B8W790</accession>
<name>A0A5B8W790_9SPHI</name>
<gene>
    <name evidence="1" type="ORF">FSB76_23680</name>
</gene>
<evidence type="ECO:0000313" key="1">
    <source>
        <dbReference type="EMBL" id="QEC78805.1"/>
    </source>
</evidence>
<dbReference type="EMBL" id="CP042437">
    <property type="protein sequence ID" value="QEC78805.1"/>
    <property type="molecule type" value="Genomic_DNA"/>
</dbReference>
<dbReference type="RefSeq" id="WP_147057795.1">
    <property type="nucleotide sequence ID" value="NZ_CP042437.1"/>
</dbReference>
<dbReference type="Proteomes" id="UP000321362">
    <property type="component" value="Chromosome"/>
</dbReference>
<dbReference type="OrthoDB" id="798836at2"/>
<dbReference type="InterPro" id="IPR058512">
    <property type="entry name" value="DUF8199"/>
</dbReference>
<reference evidence="1 2" key="1">
    <citation type="journal article" date="2013" name="J. Microbiol.">
        <title>Mucilaginibacter ginsenosidivorax sp. nov., with ginsenoside converting activity isolated from sediment.</title>
        <authorList>
            <person name="Kim J.K."/>
            <person name="Choi T.E."/>
            <person name="Liu Q.M."/>
            <person name="Park H.Y."/>
            <person name="Yi T.H."/>
            <person name="Yoon M.H."/>
            <person name="Kim S.C."/>
            <person name="Im W.T."/>
        </authorList>
    </citation>
    <scope>NUCLEOTIDE SEQUENCE [LARGE SCALE GENOMIC DNA]</scope>
    <source>
        <strain evidence="1 2">KHI28</strain>
    </source>
</reference>
<evidence type="ECO:0000313" key="2">
    <source>
        <dbReference type="Proteomes" id="UP000321362"/>
    </source>
</evidence>
<sequence length="138" mass="15287">MKKIGALVITAFYLLLTTGVYTCVLHCTTGYLVANLAPPKQAHHSHQDAGKDQDDDDDCKSDNCNCCYHHGTYVVKENFSPGFDFQFAIGQVAVMLPVNMHVFHVPQATAKSKNWPRATGPPFVASQPIYIYNKTLLI</sequence>
<dbReference type="KEGG" id="mgk:FSB76_23680"/>